<dbReference type="Pfam" id="PF25534">
    <property type="entry name" value="DUF7918"/>
    <property type="match status" value="1"/>
</dbReference>
<accession>A0A401GNL2</accession>
<dbReference type="PANTHER" id="PTHR36223:SF1">
    <property type="entry name" value="TRANSCRIPTION ELONGATION FACTOR EAF N-TERMINAL DOMAIN-CONTAINING PROTEIN"/>
    <property type="match status" value="1"/>
</dbReference>
<dbReference type="EMBL" id="BFAD01000005">
    <property type="protein sequence ID" value="GBE83817.1"/>
    <property type="molecule type" value="Genomic_DNA"/>
</dbReference>
<dbReference type="AlphaFoldDB" id="A0A401GNL2"/>
<proteinExistence type="predicted"/>
<dbReference type="InterPro" id="IPR057678">
    <property type="entry name" value="DUF7918"/>
</dbReference>
<feature type="domain" description="DUF7918" evidence="2">
    <location>
        <begin position="6"/>
        <end position="204"/>
    </location>
</feature>
<organism evidence="3 4">
    <name type="scientific">Sparassis crispa</name>
    <dbReference type="NCBI Taxonomy" id="139825"/>
    <lineage>
        <taxon>Eukaryota</taxon>
        <taxon>Fungi</taxon>
        <taxon>Dikarya</taxon>
        <taxon>Basidiomycota</taxon>
        <taxon>Agaricomycotina</taxon>
        <taxon>Agaricomycetes</taxon>
        <taxon>Polyporales</taxon>
        <taxon>Sparassidaceae</taxon>
        <taxon>Sparassis</taxon>
    </lineage>
</organism>
<reference evidence="3 4" key="1">
    <citation type="journal article" date="2018" name="Sci. Rep.">
        <title>Genome sequence of the cauliflower mushroom Sparassis crispa (Hanabiratake) and its association with beneficial usage.</title>
        <authorList>
            <person name="Kiyama R."/>
            <person name="Furutani Y."/>
            <person name="Kawaguchi K."/>
            <person name="Nakanishi T."/>
        </authorList>
    </citation>
    <scope>NUCLEOTIDE SEQUENCE [LARGE SCALE GENOMIC DNA]</scope>
</reference>
<protein>
    <recommendedName>
        <fullName evidence="2">DUF7918 domain-containing protein</fullName>
    </recommendedName>
</protein>
<evidence type="ECO:0000259" key="2">
    <source>
        <dbReference type="Pfam" id="PF25534"/>
    </source>
</evidence>
<sequence>MHLNNIEVSIFSQEKTLQEYVVHIEDTNTISCYIPSEAGKNFEVRWRIGSAATHAFSVRCYLDGRPAGHTSGKPGCWGYRTGIRTAINMRRPFQFANLQTTDDDQFLDASRANERLGLISVCFLRVLERRTVGFEPKTLEDVGPVHEETKKISVHCISLGDAHPCQPRRNTKAKTLDTNENPFLNFIFRYKPRDVLKAEGIISSSATIPRANVSLVRARRGPSMPPSTGRVMRPRRAAESPAQGERETKRRKTIPEKKLQDIEFFQSQLGDAQKQVRSIKTKINNARAFRSHPLPVKKEEKPLRFNFSSDDVIDLTLDE</sequence>
<evidence type="ECO:0000256" key="1">
    <source>
        <dbReference type="SAM" id="MobiDB-lite"/>
    </source>
</evidence>
<name>A0A401GNL2_9APHY</name>
<dbReference type="PANTHER" id="PTHR36223">
    <property type="entry name" value="BETA-LACTAMASE-TYPE TRANSPEPTIDASE FOLD DOMAIN CONTAINING PROTEIN"/>
    <property type="match status" value="1"/>
</dbReference>
<evidence type="ECO:0000313" key="4">
    <source>
        <dbReference type="Proteomes" id="UP000287166"/>
    </source>
</evidence>
<dbReference type="InParanoid" id="A0A401GNL2"/>
<gene>
    <name evidence="3" type="ORF">SCP_0508740</name>
</gene>
<evidence type="ECO:0000313" key="3">
    <source>
        <dbReference type="EMBL" id="GBE83817.1"/>
    </source>
</evidence>
<keyword evidence="4" id="KW-1185">Reference proteome</keyword>
<dbReference type="GeneID" id="38780734"/>
<feature type="compositionally biased region" description="Basic and acidic residues" evidence="1">
    <location>
        <begin position="244"/>
        <end position="253"/>
    </location>
</feature>
<dbReference type="OrthoDB" id="3364132at2759"/>
<dbReference type="Proteomes" id="UP000287166">
    <property type="component" value="Unassembled WGS sequence"/>
</dbReference>
<dbReference type="RefSeq" id="XP_027614730.1">
    <property type="nucleotide sequence ID" value="XM_027758929.1"/>
</dbReference>
<dbReference type="STRING" id="139825.A0A401GNL2"/>
<feature type="region of interest" description="Disordered" evidence="1">
    <location>
        <begin position="219"/>
        <end position="253"/>
    </location>
</feature>
<comment type="caution">
    <text evidence="3">The sequence shown here is derived from an EMBL/GenBank/DDBJ whole genome shotgun (WGS) entry which is preliminary data.</text>
</comment>